<accession>A0A2S7YJD1</accession>
<name>A0A2S7YJD1_BEABA</name>
<comment type="caution">
    <text evidence="6">The sequence shown here is derived from an EMBL/GenBank/DDBJ whole genome shotgun (WGS) entry which is preliminary data.</text>
</comment>
<dbReference type="PROSITE" id="PS50893">
    <property type="entry name" value="ABC_TRANSPORTER_2"/>
    <property type="match status" value="2"/>
</dbReference>
<dbReference type="InterPro" id="IPR017871">
    <property type="entry name" value="ABC_transporter-like_CS"/>
</dbReference>
<dbReference type="AlphaFoldDB" id="A0A2S7YJD1"/>
<dbReference type="PROSITE" id="PS00211">
    <property type="entry name" value="ABC_TRANSPORTER_1"/>
    <property type="match status" value="2"/>
</dbReference>
<dbReference type="GO" id="GO:0005524">
    <property type="term" value="F:ATP binding"/>
    <property type="evidence" value="ECO:0007669"/>
    <property type="project" value="UniProtKB-KW"/>
</dbReference>
<reference evidence="6 7" key="1">
    <citation type="submission" date="2016-07" db="EMBL/GenBank/DDBJ databases">
        <title>Comparative genomics of the entomopathogenic fungus Beauveria bassiana.</title>
        <authorList>
            <person name="Valero Jimenez C.A."/>
            <person name="Zwaan B.J."/>
            <person name="Van Kan J.A."/>
            <person name="Takken W."/>
            <person name="Debets A.J."/>
            <person name="Schoustra S.E."/>
            <person name="Koenraadt C.J."/>
        </authorList>
    </citation>
    <scope>NUCLEOTIDE SEQUENCE [LARGE SCALE GENOMIC DNA]</scope>
    <source>
        <strain evidence="6 7">ARSEF 8028</strain>
    </source>
</reference>
<keyword evidence="2" id="KW-0547">Nucleotide-binding</keyword>
<dbReference type="OrthoDB" id="2110130at2759"/>
<evidence type="ECO:0000259" key="5">
    <source>
        <dbReference type="PROSITE" id="PS50893"/>
    </source>
</evidence>
<dbReference type="InterPro" id="IPR027417">
    <property type="entry name" value="P-loop_NTPase"/>
</dbReference>
<dbReference type="GO" id="GO:0043022">
    <property type="term" value="F:ribosome binding"/>
    <property type="evidence" value="ECO:0007669"/>
    <property type="project" value="EnsemblFungi"/>
</dbReference>
<dbReference type="SUPFAM" id="SSF52540">
    <property type="entry name" value="P-loop containing nucleoside triphosphate hydrolases"/>
    <property type="match status" value="2"/>
</dbReference>
<dbReference type="FunFam" id="3.40.50.300:FF:000104">
    <property type="entry name" value="ATP-binding cassette sub-family F member 3"/>
    <property type="match status" value="1"/>
</dbReference>
<proteinExistence type="predicted"/>
<dbReference type="PANTHER" id="PTHR19211:SF117">
    <property type="entry name" value="ATP-BINDING CASSETTE SUB-FAMILY F MEMBER 3"/>
    <property type="match status" value="1"/>
</dbReference>
<dbReference type="PANTHER" id="PTHR19211">
    <property type="entry name" value="ATP-BINDING TRANSPORT PROTEIN-RELATED"/>
    <property type="match status" value="1"/>
</dbReference>
<keyword evidence="3" id="KW-0067">ATP-binding</keyword>
<dbReference type="Proteomes" id="UP000237441">
    <property type="component" value="Unassembled WGS sequence"/>
</dbReference>
<evidence type="ECO:0000313" key="6">
    <source>
        <dbReference type="EMBL" id="PQK16286.1"/>
    </source>
</evidence>
<dbReference type="FunFam" id="3.40.50.300:FF:000882">
    <property type="entry name" value="Translation initiation regulator (Gcn20)"/>
    <property type="match status" value="1"/>
</dbReference>
<dbReference type="EMBL" id="JRHA01000006">
    <property type="protein sequence ID" value="PQK16286.1"/>
    <property type="molecule type" value="Genomic_DNA"/>
</dbReference>
<dbReference type="GO" id="GO:0071264">
    <property type="term" value="P:positive regulation of translational initiation in response to starvation"/>
    <property type="evidence" value="ECO:0007669"/>
    <property type="project" value="EnsemblFungi"/>
</dbReference>
<dbReference type="GO" id="GO:0031369">
    <property type="term" value="F:translation initiation factor binding"/>
    <property type="evidence" value="ECO:0007669"/>
    <property type="project" value="EnsemblFungi"/>
</dbReference>
<evidence type="ECO:0000256" key="3">
    <source>
        <dbReference type="ARBA" id="ARBA00022840"/>
    </source>
</evidence>
<dbReference type="GO" id="GO:0016887">
    <property type="term" value="F:ATP hydrolysis activity"/>
    <property type="evidence" value="ECO:0007669"/>
    <property type="project" value="InterPro"/>
</dbReference>
<dbReference type="InterPro" id="IPR032781">
    <property type="entry name" value="ABC_tran_Xtn"/>
</dbReference>
<protein>
    <recommendedName>
        <fullName evidence="5">ABC transporter domain-containing protein</fullName>
    </recommendedName>
</protein>
<keyword evidence="1" id="KW-0677">Repeat</keyword>
<organism evidence="6 7">
    <name type="scientific">Beauveria bassiana</name>
    <name type="common">White muscardine disease fungus</name>
    <name type="synonym">Tritirachium shiotae</name>
    <dbReference type="NCBI Taxonomy" id="176275"/>
    <lineage>
        <taxon>Eukaryota</taxon>
        <taxon>Fungi</taxon>
        <taxon>Dikarya</taxon>
        <taxon>Ascomycota</taxon>
        <taxon>Pezizomycotina</taxon>
        <taxon>Sordariomycetes</taxon>
        <taxon>Hypocreomycetidae</taxon>
        <taxon>Hypocreales</taxon>
        <taxon>Cordycipitaceae</taxon>
        <taxon>Beauveria</taxon>
    </lineage>
</organism>
<gene>
    <name evidence="6" type="ORF">BB8028_0006g06070</name>
</gene>
<dbReference type="GO" id="GO:0071232">
    <property type="term" value="P:cellular response to histidine"/>
    <property type="evidence" value="ECO:0007669"/>
    <property type="project" value="EnsemblFungi"/>
</dbReference>
<dbReference type="GO" id="GO:0022626">
    <property type="term" value="C:cytosolic ribosome"/>
    <property type="evidence" value="ECO:0007669"/>
    <property type="project" value="EnsemblFungi"/>
</dbReference>
<dbReference type="SMART" id="SM00382">
    <property type="entry name" value="AAA"/>
    <property type="match status" value="2"/>
</dbReference>
<feature type="domain" description="ABC transporter" evidence="5">
    <location>
        <begin position="529"/>
        <end position="744"/>
    </location>
</feature>
<dbReference type="Gene3D" id="3.40.50.300">
    <property type="entry name" value="P-loop containing nucleotide triphosphate hydrolases"/>
    <property type="match status" value="2"/>
</dbReference>
<dbReference type="CDD" id="cd03221">
    <property type="entry name" value="ABCF_EF-3"/>
    <property type="match status" value="2"/>
</dbReference>
<evidence type="ECO:0000256" key="1">
    <source>
        <dbReference type="ARBA" id="ARBA00022737"/>
    </source>
</evidence>
<dbReference type="InterPro" id="IPR003439">
    <property type="entry name" value="ABC_transporter-like_ATP-bd"/>
</dbReference>
<feature type="coiled-coil region" evidence="4">
    <location>
        <begin position="121"/>
        <end position="167"/>
    </location>
</feature>
<evidence type="ECO:0000256" key="4">
    <source>
        <dbReference type="SAM" id="Coils"/>
    </source>
</evidence>
<dbReference type="InterPro" id="IPR050611">
    <property type="entry name" value="ABCF"/>
</dbReference>
<dbReference type="Pfam" id="PF00005">
    <property type="entry name" value="ABC_tran"/>
    <property type="match status" value="2"/>
</dbReference>
<dbReference type="GO" id="GO:0042327">
    <property type="term" value="P:positive regulation of phosphorylation"/>
    <property type="evidence" value="ECO:0007669"/>
    <property type="project" value="EnsemblFungi"/>
</dbReference>
<dbReference type="GO" id="GO:0006448">
    <property type="term" value="P:regulation of translational elongation"/>
    <property type="evidence" value="ECO:0007669"/>
    <property type="project" value="EnsemblFungi"/>
</dbReference>
<sequence>MEAEIKAAIPNIDPVISEYSVGYLNHASLAWSDEGAEAVSPLAEAAHTVTELLISASDQSDNNLQDKIKALVEKWVEKYAVANGGERHGPLAIRRLDQTIQVSTQRNMSSTLAVASGGVDLESANARKVESKVDRKKLEKAERKIAVKQQKKQYKNVEYEASKLLDQIDDAQSYEEFYMAVNPLQIGNAGANKTKDIKLDNIDVSIGAQRILTETTLTLAYGHRYGLVGNNGVGKSTLLRALSRREVAIPTHISILHVEQELTGDDTSAIQAVLDADVWRKVLMREQEELTAALAELEVKRAPLADTSADAAKLDLEKETMDTKLGDVQGKLAEMESDKAESRAASILAGLGFSPERQQFATKTFSGGWRMRLALARALFCEPDLLLLDEPSNMLDVPSITFLSEYLQGYPSTVLVVSHDRAFLNEVATDIIHQHSERLDYYRGANFDSFYATREERKKIAKKEYENQMAYRAHLQAFIDKFRYNAAKSSEAQSRIKKLEKLPVLEAPEAEYNVKFVFPDVEKLSPPIIQMSEVTFGYSKDHILLRNVDLDVQLDSRIGIVGPNGAGKTTVLKLLIGKLQALSGIISANSRLRIGFFAQHHIDALDLTVSAVSFMAKTYPGKSDEEYRRQLGAFGITGTTGLQKMAQLSGGQKSRVAFACLALTNPHILVLDEPSNHLDIEAMDALAEALTAFQGGVLMVSHDVTMLQMVCTSLWVCDGGTVEKFDGDVNQYKKRIASQADAAGVVKQH</sequence>
<dbReference type="GO" id="GO:0043335">
    <property type="term" value="P:protein unfolding"/>
    <property type="evidence" value="ECO:0007669"/>
    <property type="project" value="EnsemblFungi"/>
</dbReference>
<dbReference type="InterPro" id="IPR003593">
    <property type="entry name" value="AAA+_ATPase"/>
</dbReference>
<keyword evidence="4" id="KW-0175">Coiled coil</keyword>
<evidence type="ECO:0000256" key="2">
    <source>
        <dbReference type="ARBA" id="ARBA00022741"/>
    </source>
</evidence>
<feature type="domain" description="ABC transporter" evidence="5">
    <location>
        <begin position="197"/>
        <end position="469"/>
    </location>
</feature>
<evidence type="ECO:0000313" key="7">
    <source>
        <dbReference type="Proteomes" id="UP000237441"/>
    </source>
</evidence>
<dbReference type="Pfam" id="PF12848">
    <property type="entry name" value="ABC_tran_Xtn"/>
    <property type="match status" value="1"/>
</dbReference>